<sequence>MTNERRRIAWRAIAGCWTVFIANATSGYSFAGLKASNRGGFGQANDSYLICLQAYQDEDLLGRRLLSVSSR</sequence>
<accession>A0AAD8V2C4</accession>
<comment type="caution">
    <text evidence="1">The sequence shown here is derived from an EMBL/GenBank/DDBJ whole genome shotgun (WGS) entry which is preliminary data.</text>
</comment>
<dbReference type="Proteomes" id="UP001230504">
    <property type="component" value="Unassembled WGS sequence"/>
</dbReference>
<dbReference type="GeneID" id="85442623"/>
<evidence type="ECO:0000313" key="2">
    <source>
        <dbReference type="Proteomes" id="UP001230504"/>
    </source>
</evidence>
<proteinExistence type="predicted"/>
<organism evidence="1 2">
    <name type="scientific">Colletotrichum navitas</name>
    <dbReference type="NCBI Taxonomy" id="681940"/>
    <lineage>
        <taxon>Eukaryota</taxon>
        <taxon>Fungi</taxon>
        <taxon>Dikarya</taxon>
        <taxon>Ascomycota</taxon>
        <taxon>Pezizomycotina</taxon>
        <taxon>Sordariomycetes</taxon>
        <taxon>Hypocreomycetidae</taxon>
        <taxon>Glomerellales</taxon>
        <taxon>Glomerellaceae</taxon>
        <taxon>Colletotrichum</taxon>
        <taxon>Colletotrichum graminicola species complex</taxon>
    </lineage>
</organism>
<dbReference type="RefSeq" id="XP_060411675.1">
    <property type="nucleotide sequence ID" value="XM_060558383.1"/>
</dbReference>
<gene>
    <name evidence="1" type="ORF">LY79DRAFT_561061</name>
</gene>
<dbReference type="EMBL" id="JAHLJV010000053">
    <property type="protein sequence ID" value="KAK1580642.1"/>
    <property type="molecule type" value="Genomic_DNA"/>
</dbReference>
<evidence type="ECO:0000313" key="1">
    <source>
        <dbReference type="EMBL" id="KAK1580642.1"/>
    </source>
</evidence>
<name>A0AAD8V2C4_9PEZI</name>
<reference evidence="1" key="1">
    <citation type="submission" date="2021-06" db="EMBL/GenBank/DDBJ databases">
        <title>Comparative genomics, transcriptomics and evolutionary studies reveal genomic signatures of adaptation to plant cell wall in hemibiotrophic fungi.</title>
        <authorList>
            <consortium name="DOE Joint Genome Institute"/>
            <person name="Baroncelli R."/>
            <person name="Diaz J.F."/>
            <person name="Benocci T."/>
            <person name="Peng M."/>
            <person name="Battaglia E."/>
            <person name="Haridas S."/>
            <person name="Andreopoulos W."/>
            <person name="Labutti K."/>
            <person name="Pangilinan J."/>
            <person name="Floch G.L."/>
            <person name="Makela M.R."/>
            <person name="Henrissat B."/>
            <person name="Grigoriev I.V."/>
            <person name="Crouch J.A."/>
            <person name="De Vries R.P."/>
            <person name="Sukno S.A."/>
            <person name="Thon M.R."/>
        </authorList>
    </citation>
    <scope>NUCLEOTIDE SEQUENCE</scope>
    <source>
        <strain evidence="1">CBS 125086</strain>
    </source>
</reference>
<keyword evidence="2" id="KW-1185">Reference proteome</keyword>
<dbReference type="AlphaFoldDB" id="A0AAD8V2C4"/>
<protein>
    <submittedName>
        <fullName evidence="1">Uncharacterized protein</fullName>
    </submittedName>
</protein>